<protein>
    <submittedName>
        <fullName evidence="2">Uncharacterized protein</fullName>
    </submittedName>
</protein>
<name>A0ABZ3HBZ8_9BACT</name>
<organism evidence="2 3">
    <name type="scientific">Sulfurimonas diazotrophicus</name>
    <dbReference type="NCBI Taxonomy" id="3131939"/>
    <lineage>
        <taxon>Bacteria</taxon>
        <taxon>Pseudomonadati</taxon>
        <taxon>Campylobacterota</taxon>
        <taxon>Epsilonproteobacteria</taxon>
        <taxon>Campylobacterales</taxon>
        <taxon>Sulfurimonadaceae</taxon>
        <taxon>Sulfurimonas</taxon>
    </lineage>
</organism>
<dbReference type="RefSeq" id="WP_345970909.1">
    <property type="nucleotide sequence ID" value="NZ_CP147920.1"/>
</dbReference>
<accession>A0ABZ3HBZ8</accession>
<keyword evidence="3" id="KW-1185">Reference proteome</keyword>
<gene>
    <name evidence="2" type="ORF">WCY31_03620</name>
</gene>
<proteinExistence type="predicted"/>
<keyword evidence="1" id="KW-0732">Signal</keyword>
<dbReference type="Proteomes" id="UP001447842">
    <property type="component" value="Chromosome"/>
</dbReference>
<feature type="chain" id="PRO_5047236363" evidence="1">
    <location>
        <begin position="17"/>
        <end position="102"/>
    </location>
</feature>
<evidence type="ECO:0000313" key="2">
    <source>
        <dbReference type="EMBL" id="XAU15796.1"/>
    </source>
</evidence>
<evidence type="ECO:0000313" key="3">
    <source>
        <dbReference type="Proteomes" id="UP001447842"/>
    </source>
</evidence>
<sequence length="102" mass="11082">MKKLALILGLTLSLLAADKCAVYAVKYQEIPQIKVVTINGSSTCETGTVVIKIYDGKGQFLQKISAPIENSAFSTQFEGTAAKGLRFKHSVLDKDGNVLDRY</sequence>
<reference evidence="2 3" key="1">
    <citation type="submission" date="2024-03" db="EMBL/GenBank/DDBJ databases">
        <title>Sulfurimonas sp. HSL3-1.</title>
        <authorList>
            <person name="Wang S."/>
        </authorList>
    </citation>
    <scope>NUCLEOTIDE SEQUENCE [LARGE SCALE GENOMIC DNA]</scope>
    <source>
        <strain evidence="2 3">HSL3-1</strain>
    </source>
</reference>
<dbReference type="EMBL" id="CP147920">
    <property type="protein sequence ID" value="XAU15796.1"/>
    <property type="molecule type" value="Genomic_DNA"/>
</dbReference>
<evidence type="ECO:0000256" key="1">
    <source>
        <dbReference type="SAM" id="SignalP"/>
    </source>
</evidence>
<feature type="signal peptide" evidence="1">
    <location>
        <begin position="1"/>
        <end position="16"/>
    </location>
</feature>